<dbReference type="InterPro" id="IPR044946">
    <property type="entry name" value="Restrct_endonuc_typeI_TRD_sf"/>
</dbReference>
<dbReference type="Gene3D" id="3.90.220.20">
    <property type="entry name" value="DNA methylase specificity domains"/>
    <property type="match status" value="2"/>
</dbReference>
<dbReference type="GO" id="GO:0009307">
    <property type="term" value="P:DNA restriction-modification system"/>
    <property type="evidence" value="ECO:0007669"/>
    <property type="project" value="UniProtKB-KW"/>
</dbReference>
<dbReference type="OrthoDB" id="398435at2"/>
<evidence type="ECO:0000256" key="1">
    <source>
        <dbReference type="ARBA" id="ARBA00010923"/>
    </source>
</evidence>
<evidence type="ECO:0000256" key="3">
    <source>
        <dbReference type="ARBA" id="ARBA00023125"/>
    </source>
</evidence>
<dbReference type="PANTHER" id="PTHR43140:SF1">
    <property type="entry name" value="TYPE I RESTRICTION ENZYME ECOKI SPECIFICITY SUBUNIT"/>
    <property type="match status" value="1"/>
</dbReference>
<proteinExistence type="inferred from homology"/>
<protein>
    <recommendedName>
        <fullName evidence="5">Type I restriction modification DNA specificity domain-containing protein</fullName>
    </recommendedName>
</protein>
<evidence type="ECO:0000256" key="4">
    <source>
        <dbReference type="SAM" id="Coils"/>
    </source>
</evidence>
<feature type="domain" description="Type I restriction modification DNA specificity" evidence="5">
    <location>
        <begin position="12"/>
        <end position="172"/>
    </location>
</feature>
<dbReference type="Pfam" id="PF01420">
    <property type="entry name" value="Methylase_S"/>
    <property type="match status" value="2"/>
</dbReference>
<comment type="similarity">
    <text evidence="1">Belongs to the type-I restriction system S methylase family.</text>
</comment>
<keyword evidence="3" id="KW-0238">DNA-binding</keyword>
<keyword evidence="2" id="KW-0680">Restriction system</keyword>
<dbReference type="Proteomes" id="UP000229044">
    <property type="component" value="Unassembled WGS sequence"/>
</dbReference>
<keyword evidence="4" id="KW-0175">Coiled coil</keyword>
<evidence type="ECO:0000313" key="7">
    <source>
        <dbReference type="Proteomes" id="UP000229044"/>
    </source>
</evidence>
<evidence type="ECO:0000313" key="6">
    <source>
        <dbReference type="EMBL" id="PHQ27189.1"/>
    </source>
</evidence>
<name>A0A2G1VL14_9GAMM</name>
<accession>A0A2G1VL14</accession>
<dbReference type="SUPFAM" id="SSF116734">
    <property type="entry name" value="DNA methylase specificity domain"/>
    <property type="match status" value="2"/>
</dbReference>
<feature type="coiled-coil region" evidence="4">
    <location>
        <begin position="418"/>
        <end position="445"/>
    </location>
</feature>
<dbReference type="GO" id="GO:0003677">
    <property type="term" value="F:DNA binding"/>
    <property type="evidence" value="ECO:0007669"/>
    <property type="project" value="UniProtKB-KW"/>
</dbReference>
<dbReference type="EMBL" id="NTFI01000001">
    <property type="protein sequence ID" value="PHQ27189.1"/>
    <property type="molecule type" value="Genomic_DNA"/>
</dbReference>
<dbReference type="InterPro" id="IPR000055">
    <property type="entry name" value="Restrct_endonuc_typeI_TRD"/>
</dbReference>
<keyword evidence="7" id="KW-1185">Reference proteome</keyword>
<comment type="caution">
    <text evidence="6">The sequence shown here is derived from an EMBL/GenBank/DDBJ whole genome shotgun (WGS) entry which is preliminary data.</text>
</comment>
<dbReference type="AlphaFoldDB" id="A0A2G1VL14"/>
<dbReference type="PANTHER" id="PTHR43140">
    <property type="entry name" value="TYPE-1 RESTRICTION ENZYME ECOKI SPECIFICITY PROTEIN"/>
    <property type="match status" value="1"/>
</dbReference>
<dbReference type="InterPro" id="IPR051212">
    <property type="entry name" value="Type-I_RE_S_subunit"/>
</dbReference>
<gene>
    <name evidence="6" type="ORF">CLH62_06340</name>
</gene>
<evidence type="ECO:0000259" key="5">
    <source>
        <dbReference type="Pfam" id="PF01420"/>
    </source>
</evidence>
<dbReference type="CDD" id="cd17521">
    <property type="entry name" value="RMtype1_S_Sau13435ORF2165P_TRD2-CR2_like"/>
    <property type="match status" value="1"/>
</dbReference>
<sequence>MSNIATKNIDLPRDWEWSTLGEVCEKPQYGWTTKATSQGRVKLLRTTDITKGAIAWGSVPFCSETPEDIEKYLLQDGDIVVSRAGSVGVSYLVTNPEPSVFASYLIRFKPLIERKYVFYFLQSPAYWSAISERSAGIALQNVNASKLRGIPIPVAPYGQQKRTVAKIEELFSHIDAGIVSLQKAKNLLIQFRQSVLKAAITGELTQDWREQSREKLSDPLNTISNLPDLPKPARWKTRSKETVLGHPALAVNNPQTELPKGWIWAPLVELATIASGHTPSRKHPEWWDGDICWIGIVDARENHGCVINETAQHTNEEGLANSASRLLPMGTVCVSRTASVGYVVIMGKEMATSQDFVNWIPTEAVTSDWLRLIFTADTEGLRKFGKGTVHKTIYFSEWLSINIALPSVEEQKKIVEIADSKINAMQRLESQIERQLKKAEQNKLSILKAAFSGELVDSLTTDGTAKDLLDKVEAQKTVDLTRQKVRKNKKHSEKKESGLVKKSIIDALGEAESSLTPEELFARTGRDHTSADEVEEFYVELKKRLGDNEISIDSIWSEGIKQGDLISCKADQ</sequence>
<reference evidence="6 7" key="1">
    <citation type="submission" date="2017-09" db="EMBL/GenBank/DDBJ databases">
        <title>The draft genome sequences of Marinobacter guineae M3B.</title>
        <authorList>
            <person name="Cao J."/>
        </authorList>
    </citation>
    <scope>NUCLEOTIDE SEQUENCE [LARGE SCALE GENOMIC DNA]</scope>
    <source>
        <strain evidence="6 7">M3B</strain>
    </source>
</reference>
<feature type="domain" description="Type I restriction modification DNA specificity" evidence="5">
    <location>
        <begin position="259"/>
        <end position="437"/>
    </location>
</feature>
<dbReference type="RefSeq" id="WP_099617257.1">
    <property type="nucleotide sequence ID" value="NZ_KZ319339.1"/>
</dbReference>
<evidence type="ECO:0000256" key="2">
    <source>
        <dbReference type="ARBA" id="ARBA00022747"/>
    </source>
</evidence>
<organism evidence="6 7">
    <name type="scientific">Marinobacter guineae</name>
    <dbReference type="NCBI Taxonomy" id="432303"/>
    <lineage>
        <taxon>Bacteria</taxon>
        <taxon>Pseudomonadati</taxon>
        <taxon>Pseudomonadota</taxon>
        <taxon>Gammaproteobacteria</taxon>
        <taxon>Pseudomonadales</taxon>
        <taxon>Marinobacteraceae</taxon>
        <taxon>Marinobacter</taxon>
    </lineage>
</organism>